<feature type="domain" description="NodB homology" evidence="7">
    <location>
        <begin position="69"/>
        <end position="251"/>
    </location>
</feature>
<dbReference type="GO" id="GO:0009272">
    <property type="term" value="P:fungal-type cell wall biogenesis"/>
    <property type="evidence" value="ECO:0007669"/>
    <property type="project" value="UniProtKB-ARBA"/>
</dbReference>
<organism evidence="8 9">
    <name type="scientific">Penicillium cinerascens</name>
    <dbReference type="NCBI Taxonomy" id="70096"/>
    <lineage>
        <taxon>Eukaryota</taxon>
        <taxon>Fungi</taxon>
        <taxon>Dikarya</taxon>
        <taxon>Ascomycota</taxon>
        <taxon>Pezizomycotina</taxon>
        <taxon>Eurotiomycetes</taxon>
        <taxon>Eurotiomycetidae</taxon>
        <taxon>Eurotiales</taxon>
        <taxon>Aspergillaceae</taxon>
        <taxon>Penicillium</taxon>
    </lineage>
</organism>
<dbReference type="Gene3D" id="3.20.20.370">
    <property type="entry name" value="Glycoside hydrolase/deacetylase"/>
    <property type="match status" value="1"/>
</dbReference>
<dbReference type="SUPFAM" id="SSF88713">
    <property type="entry name" value="Glycoside hydrolase/deacetylase"/>
    <property type="match status" value="1"/>
</dbReference>
<dbReference type="InterPro" id="IPR050248">
    <property type="entry name" value="Polysacc_deacetylase_ArnD"/>
</dbReference>
<dbReference type="PROSITE" id="PS51677">
    <property type="entry name" value="NODB"/>
    <property type="match status" value="1"/>
</dbReference>
<reference evidence="8" key="2">
    <citation type="journal article" date="2023" name="IMA Fungus">
        <title>Comparative genomic study of the Penicillium genus elucidates a diverse pangenome and 15 lateral gene transfer events.</title>
        <authorList>
            <person name="Petersen C."/>
            <person name="Sorensen T."/>
            <person name="Nielsen M.R."/>
            <person name="Sondergaard T.E."/>
            <person name="Sorensen J.L."/>
            <person name="Fitzpatrick D.A."/>
            <person name="Frisvad J.C."/>
            <person name="Nielsen K.L."/>
        </authorList>
    </citation>
    <scope>NUCLEOTIDE SEQUENCE</scope>
    <source>
        <strain evidence="8">IBT 15544</strain>
    </source>
</reference>
<dbReference type="InterPro" id="IPR011330">
    <property type="entry name" value="Glyco_hydro/deAcase_b/a-brl"/>
</dbReference>
<name>A0A9W9MPG9_9EURO</name>
<evidence type="ECO:0000256" key="5">
    <source>
        <dbReference type="ARBA" id="ARBA00048494"/>
    </source>
</evidence>
<keyword evidence="6" id="KW-0812">Transmembrane</keyword>
<evidence type="ECO:0000256" key="4">
    <source>
        <dbReference type="ARBA" id="ARBA00024056"/>
    </source>
</evidence>
<reference evidence="8" key="1">
    <citation type="submission" date="2022-12" db="EMBL/GenBank/DDBJ databases">
        <authorList>
            <person name="Petersen C."/>
        </authorList>
    </citation>
    <scope>NUCLEOTIDE SEQUENCE</scope>
    <source>
        <strain evidence="8">IBT 15544</strain>
    </source>
</reference>
<accession>A0A9W9MPG9</accession>
<keyword evidence="6" id="KW-0472">Membrane</keyword>
<evidence type="ECO:0000256" key="2">
    <source>
        <dbReference type="ARBA" id="ARBA00023024"/>
    </source>
</evidence>
<protein>
    <recommendedName>
        <fullName evidence="4">chitin deacetylase</fullName>
        <ecNumber evidence="4">3.5.1.41</ecNumber>
    </recommendedName>
</protein>
<comment type="catalytic activity">
    <reaction evidence="5">
        <text>[(1-&gt;4)-N-acetyl-beta-D-glucosaminyl](n) + n H2O = chitosan + n acetate</text>
        <dbReference type="Rhea" id="RHEA:10464"/>
        <dbReference type="Rhea" id="RHEA-COMP:9593"/>
        <dbReference type="Rhea" id="RHEA-COMP:9597"/>
        <dbReference type="ChEBI" id="CHEBI:15377"/>
        <dbReference type="ChEBI" id="CHEBI:17029"/>
        <dbReference type="ChEBI" id="CHEBI:30089"/>
        <dbReference type="ChEBI" id="CHEBI:57704"/>
        <dbReference type="EC" id="3.5.1.41"/>
    </reaction>
    <physiologicalReaction direction="left-to-right" evidence="5">
        <dbReference type="Rhea" id="RHEA:10465"/>
    </physiologicalReaction>
</comment>
<dbReference type="InterPro" id="IPR002509">
    <property type="entry name" value="NODB_dom"/>
</dbReference>
<dbReference type="EC" id="3.5.1.41" evidence="4"/>
<keyword evidence="2" id="KW-0624">Polysaccharide degradation</keyword>
<evidence type="ECO:0000256" key="3">
    <source>
        <dbReference type="ARBA" id="ARBA00023285"/>
    </source>
</evidence>
<dbReference type="GeneID" id="83180301"/>
<evidence type="ECO:0000256" key="1">
    <source>
        <dbReference type="ARBA" id="ARBA00001941"/>
    </source>
</evidence>
<comment type="caution">
    <text evidence="8">The sequence shown here is derived from an EMBL/GenBank/DDBJ whole genome shotgun (WGS) entry which is preliminary data.</text>
</comment>
<evidence type="ECO:0000313" key="8">
    <source>
        <dbReference type="EMBL" id="KAJ5205059.1"/>
    </source>
</evidence>
<dbReference type="GO" id="GO:0006032">
    <property type="term" value="P:chitin catabolic process"/>
    <property type="evidence" value="ECO:0007669"/>
    <property type="project" value="UniProtKB-KW"/>
</dbReference>
<comment type="cofactor">
    <cofactor evidence="1">
        <name>Co(2+)</name>
        <dbReference type="ChEBI" id="CHEBI:48828"/>
    </cofactor>
</comment>
<evidence type="ECO:0000259" key="7">
    <source>
        <dbReference type="PROSITE" id="PS51677"/>
    </source>
</evidence>
<dbReference type="GO" id="GO:0004099">
    <property type="term" value="F:chitin deacetylase activity"/>
    <property type="evidence" value="ECO:0007669"/>
    <property type="project" value="UniProtKB-EC"/>
</dbReference>
<dbReference type="GO" id="GO:0005975">
    <property type="term" value="P:carbohydrate metabolic process"/>
    <property type="evidence" value="ECO:0007669"/>
    <property type="project" value="InterPro"/>
</dbReference>
<dbReference type="CDD" id="cd10958">
    <property type="entry name" value="CE4_NodB_like_2"/>
    <property type="match status" value="1"/>
</dbReference>
<gene>
    <name evidence="8" type="ORF">N7498_005938</name>
</gene>
<sequence length="260" mass="29148">MHGGSTPTSTFRPLNGLLSSKQLVMFLALVSTFGLLCPLYLIYKPPAALIRFFQRRWPDVLFRHVTAERVVALTIDDAPSTHTRAILDLLVSNDAIATFFLIGSQVFGYEDVLAELVRAGNELANHAMYDEPSHELSDATLAEQIHQVHALIQDAYGAAGRVGPDTWFFRPGSGFFSSRMRRLVSQLGYRLVLGDVYPHDPQVPFASLNARHILSMVKPGSIIICHDRREWTLPMLREVLPELKRRGYRVVTVSGLLKTH</sequence>
<keyword evidence="2" id="KW-0119">Carbohydrate metabolism</keyword>
<keyword evidence="2" id="KW-0146">Chitin degradation</keyword>
<evidence type="ECO:0000313" key="9">
    <source>
        <dbReference type="Proteomes" id="UP001150904"/>
    </source>
</evidence>
<dbReference type="Pfam" id="PF01522">
    <property type="entry name" value="Polysacc_deac_1"/>
    <property type="match status" value="1"/>
</dbReference>
<dbReference type="PANTHER" id="PTHR10587:SF137">
    <property type="entry name" value="4-DEOXY-4-FORMAMIDO-L-ARABINOSE-PHOSPHOUNDECAPRENOL DEFORMYLASE ARND-RELATED"/>
    <property type="match status" value="1"/>
</dbReference>
<dbReference type="PANTHER" id="PTHR10587">
    <property type="entry name" value="GLYCOSYL TRANSFERASE-RELATED"/>
    <property type="match status" value="1"/>
</dbReference>
<dbReference type="EMBL" id="JAPQKR010000012">
    <property type="protein sequence ID" value="KAJ5205059.1"/>
    <property type="molecule type" value="Genomic_DNA"/>
</dbReference>
<dbReference type="OrthoDB" id="407355at2759"/>
<dbReference type="AlphaFoldDB" id="A0A9W9MPG9"/>
<dbReference type="Proteomes" id="UP001150904">
    <property type="component" value="Unassembled WGS sequence"/>
</dbReference>
<proteinExistence type="predicted"/>
<keyword evidence="3" id="KW-0170">Cobalt</keyword>
<dbReference type="RefSeq" id="XP_058309538.1">
    <property type="nucleotide sequence ID" value="XM_058453000.1"/>
</dbReference>
<feature type="transmembrane region" description="Helical" evidence="6">
    <location>
        <begin position="23"/>
        <end position="43"/>
    </location>
</feature>
<keyword evidence="6" id="KW-1133">Transmembrane helix</keyword>
<evidence type="ECO:0000256" key="6">
    <source>
        <dbReference type="SAM" id="Phobius"/>
    </source>
</evidence>
<keyword evidence="9" id="KW-1185">Reference proteome</keyword>